<organism evidence="2 3">
    <name type="scientific">Penicillium diatomitis</name>
    <dbReference type="NCBI Taxonomy" id="2819901"/>
    <lineage>
        <taxon>Eukaryota</taxon>
        <taxon>Fungi</taxon>
        <taxon>Dikarya</taxon>
        <taxon>Ascomycota</taxon>
        <taxon>Pezizomycotina</taxon>
        <taxon>Eurotiomycetes</taxon>
        <taxon>Eurotiomycetidae</taxon>
        <taxon>Eurotiales</taxon>
        <taxon>Aspergillaceae</taxon>
        <taxon>Penicillium</taxon>
    </lineage>
</organism>
<comment type="caution">
    <text evidence="2">The sequence shown here is derived from an EMBL/GenBank/DDBJ whole genome shotgun (WGS) entry which is preliminary data.</text>
</comment>
<sequence>MFPDGSFDGGASLQISHAVPSGDLAERTNQFPGPHLSKYDHRVSRPTYSIGGGQSTGTGAFRPLQAWRHIDDSPLVSLSNSHPLADVDSRRVWREPRARRASPVDVKSRLWTLSSLGRRLVNRAYLQNEFSEDHIVKILEGNSTNGPDWA</sequence>
<protein>
    <submittedName>
        <fullName evidence="2">Uncharacterized protein</fullName>
    </submittedName>
</protein>
<feature type="region of interest" description="Disordered" evidence="1">
    <location>
        <begin position="24"/>
        <end position="58"/>
    </location>
</feature>
<evidence type="ECO:0000313" key="2">
    <source>
        <dbReference type="EMBL" id="KAJ5484128.1"/>
    </source>
</evidence>
<dbReference type="EMBL" id="JAPWDQ010000006">
    <property type="protein sequence ID" value="KAJ5484128.1"/>
    <property type="molecule type" value="Genomic_DNA"/>
</dbReference>
<keyword evidence="3" id="KW-1185">Reference proteome</keyword>
<evidence type="ECO:0000313" key="3">
    <source>
        <dbReference type="Proteomes" id="UP001148312"/>
    </source>
</evidence>
<reference evidence="2" key="2">
    <citation type="journal article" date="2023" name="IMA Fungus">
        <title>Comparative genomic study of the Penicillium genus elucidates a diverse pangenome and 15 lateral gene transfer events.</title>
        <authorList>
            <person name="Petersen C."/>
            <person name="Sorensen T."/>
            <person name="Nielsen M.R."/>
            <person name="Sondergaard T.E."/>
            <person name="Sorensen J.L."/>
            <person name="Fitzpatrick D.A."/>
            <person name="Frisvad J.C."/>
            <person name="Nielsen K.L."/>
        </authorList>
    </citation>
    <scope>NUCLEOTIDE SEQUENCE</scope>
    <source>
        <strain evidence="2">IBT 30728</strain>
    </source>
</reference>
<name>A0A9W9X590_9EURO</name>
<gene>
    <name evidence="2" type="ORF">N7539_005924</name>
</gene>
<dbReference type="GeneID" id="81625775"/>
<evidence type="ECO:0000256" key="1">
    <source>
        <dbReference type="SAM" id="MobiDB-lite"/>
    </source>
</evidence>
<dbReference type="AlphaFoldDB" id="A0A9W9X590"/>
<dbReference type="RefSeq" id="XP_056789398.1">
    <property type="nucleotide sequence ID" value="XM_056935526.1"/>
</dbReference>
<proteinExistence type="predicted"/>
<accession>A0A9W9X590</accession>
<reference evidence="2" key="1">
    <citation type="submission" date="2022-12" db="EMBL/GenBank/DDBJ databases">
        <authorList>
            <person name="Petersen C."/>
        </authorList>
    </citation>
    <scope>NUCLEOTIDE SEQUENCE</scope>
    <source>
        <strain evidence="2">IBT 30728</strain>
    </source>
</reference>
<dbReference type="Proteomes" id="UP001148312">
    <property type="component" value="Unassembled WGS sequence"/>
</dbReference>